<accession>A0A1E5UZ27</accession>
<dbReference type="Gene3D" id="2.40.50.140">
    <property type="entry name" value="Nucleic acid-binding proteins"/>
    <property type="match status" value="1"/>
</dbReference>
<gene>
    <name evidence="1" type="ORF">BAE44_0020955</name>
</gene>
<dbReference type="PANTHER" id="PTHR47165:SF4">
    <property type="entry name" value="OS03G0429900 PROTEIN"/>
    <property type="match status" value="1"/>
</dbReference>
<comment type="caution">
    <text evidence="1">The sequence shown here is derived from an EMBL/GenBank/DDBJ whole genome shotgun (WGS) entry which is preliminary data.</text>
</comment>
<keyword evidence="2" id="KW-1185">Reference proteome</keyword>
<proteinExistence type="predicted"/>
<dbReference type="AlphaFoldDB" id="A0A1E5UZ27"/>
<sequence length="186" mass="20962">LQGHEVYKVGQKNHIIAIFFGTFLKSYSGSTPFLSGTSACRWYINVAEIPEITTFYTRYKICLTVTDGTCELQFMLFNERAAALLGKPAEKLVKQYGRFDTPPEIRALVGEKMTVVVKVMPPKSAAKSNEDPTFDILNIKKRHGKDFIDSAFQKEEDQTVLTTTSSYPVNLAPLVPIQFQKEEDQV</sequence>
<protein>
    <recommendedName>
        <fullName evidence="3">Replication factor A C-terminal domain-containing protein</fullName>
    </recommendedName>
</protein>
<dbReference type="SUPFAM" id="SSF50249">
    <property type="entry name" value="Nucleic acid-binding proteins"/>
    <property type="match status" value="1"/>
</dbReference>
<dbReference type="Proteomes" id="UP000095767">
    <property type="component" value="Unassembled WGS sequence"/>
</dbReference>
<dbReference type="EMBL" id="LWDX02057988">
    <property type="protein sequence ID" value="OEL18025.1"/>
    <property type="molecule type" value="Genomic_DNA"/>
</dbReference>
<dbReference type="InterPro" id="IPR012340">
    <property type="entry name" value="NA-bd_OB-fold"/>
</dbReference>
<name>A0A1E5UZ27_9POAL</name>
<evidence type="ECO:0000313" key="1">
    <source>
        <dbReference type="EMBL" id="OEL18025.1"/>
    </source>
</evidence>
<evidence type="ECO:0000313" key="2">
    <source>
        <dbReference type="Proteomes" id="UP000095767"/>
    </source>
</evidence>
<organism evidence="1 2">
    <name type="scientific">Dichanthelium oligosanthes</name>
    <dbReference type="NCBI Taxonomy" id="888268"/>
    <lineage>
        <taxon>Eukaryota</taxon>
        <taxon>Viridiplantae</taxon>
        <taxon>Streptophyta</taxon>
        <taxon>Embryophyta</taxon>
        <taxon>Tracheophyta</taxon>
        <taxon>Spermatophyta</taxon>
        <taxon>Magnoliopsida</taxon>
        <taxon>Liliopsida</taxon>
        <taxon>Poales</taxon>
        <taxon>Poaceae</taxon>
        <taxon>PACMAD clade</taxon>
        <taxon>Panicoideae</taxon>
        <taxon>Panicodae</taxon>
        <taxon>Paniceae</taxon>
        <taxon>Dichantheliinae</taxon>
        <taxon>Dichanthelium</taxon>
    </lineage>
</organism>
<reference evidence="1 2" key="1">
    <citation type="submission" date="2016-09" db="EMBL/GenBank/DDBJ databases">
        <title>The draft genome of Dichanthelium oligosanthes: A C3 panicoid grass species.</title>
        <authorList>
            <person name="Studer A.J."/>
            <person name="Schnable J.C."/>
            <person name="Brutnell T.P."/>
        </authorList>
    </citation>
    <scope>NUCLEOTIDE SEQUENCE [LARGE SCALE GENOMIC DNA]</scope>
    <source>
        <strain evidence="2">cv. Kellogg 1175</strain>
        <tissue evidence="1">Leaf</tissue>
    </source>
</reference>
<dbReference type="STRING" id="888268.A0A1E5UZ27"/>
<dbReference type="OrthoDB" id="687381at2759"/>
<dbReference type="PANTHER" id="PTHR47165">
    <property type="entry name" value="OS03G0429900 PROTEIN"/>
    <property type="match status" value="1"/>
</dbReference>
<evidence type="ECO:0008006" key="3">
    <source>
        <dbReference type="Google" id="ProtNLM"/>
    </source>
</evidence>
<feature type="non-terminal residue" evidence="1">
    <location>
        <position position="1"/>
    </location>
</feature>